<dbReference type="InterPro" id="IPR005046">
    <property type="entry name" value="DUF285"/>
</dbReference>
<evidence type="ECO:0000256" key="1">
    <source>
        <dbReference type="SAM" id="Phobius"/>
    </source>
</evidence>
<feature type="transmembrane region" description="Helical" evidence="1">
    <location>
        <begin position="6"/>
        <end position="28"/>
    </location>
</feature>
<proteinExistence type="predicted"/>
<dbReference type="EMBL" id="CP134853">
    <property type="protein sequence ID" value="WNL27337.1"/>
    <property type="molecule type" value="Genomic_DNA"/>
</dbReference>
<dbReference type="Pfam" id="PF03382">
    <property type="entry name" value="DUF285"/>
    <property type="match status" value="1"/>
</dbReference>
<protein>
    <submittedName>
        <fullName evidence="2">BspA family leucine-rich repeat surface protein</fullName>
    </submittedName>
</protein>
<accession>A0AA96DFJ0</accession>
<keyword evidence="1" id="KW-0472">Membrane</keyword>
<keyword evidence="1" id="KW-0812">Transmembrane</keyword>
<reference evidence="2" key="1">
    <citation type="submission" date="2023-09" db="EMBL/GenBank/DDBJ databases">
        <title>Arcobacter tbilisiensis sp. nov. isolated from chicken meat in Tbilisi, Georgia.</title>
        <authorList>
            <person name="Matthias R."/>
            <person name="Zautner A.E."/>
        </authorList>
    </citation>
    <scope>NUCLEOTIDE SEQUENCE</scope>
    <source>
        <strain evidence="2">LEO 49</strain>
    </source>
</reference>
<evidence type="ECO:0000313" key="2">
    <source>
        <dbReference type="EMBL" id="WNL27337.1"/>
    </source>
</evidence>
<gene>
    <name evidence="2" type="ORF">RMQ65_08550</name>
</gene>
<name>A0AA96DFJ0_9BACT</name>
<keyword evidence="1" id="KW-1133">Transmembrane helix</keyword>
<sequence length="439" mass="50076">MGMNFILPIIAGIIMMATLGASIGPSFVEQMKIKKVENRTISNQNLIKDAIVRYIKLEKKVPKDLEELKASGLLKDQHETNLFDGGYSFNIDKKKGTLKIFTTINDEDAGKYFSNSFKFPNAPTCIEFGQNGACTGKFETFYLLDEDTFKSIPIPEVGSIEDIQDRFTKVEEVGKKFDEATLVGGEKDYIVDLVTKEVTEYTYDKGNDKWVENPTKIVVPTLNSSEHGIEIKDIEVRQLGIDENNNYIVNYEQYEKVICKYEKKNSSLSDLNYYAKDFFVINQNTGLGEIIWVAKQEDVPGYNLRQKIFNGTSNVFFKPNNICITNLNQLEKLFDAHYTNVTTQSGFEKKFNSPLNRWDTSNITNMSRLFLGNITFNQDISSWDVSKVENMDRIFFNTPLLNQDLSKWCIKGSATVYAFNSLGSWEESKKPQYGKCPIP</sequence>
<dbReference type="AlphaFoldDB" id="A0AA96DFJ0"/>
<organism evidence="2">
    <name type="scientific">Arcobacter sp. AZ-2023</name>
    <dbReference type="NCBI Taxonomy" id="3074453"/>
    <lineage>
        <taxon>Bacteria</taxon>
        <taxon>Pseudomonadati</taxon>
        <taxon>Campylobacterota</taxon>
        <taxon>Epsilonproteobacteria</taxon>
        <taxon>Campylobacterales</taxon>
        <taxon>Arcobacteraceae</taxon>
        <taxon>Arcobacter</taxon>
    </lineage>
</organism>